<dbReference type="GO" id="GO:0016491">
    <property type="term" value="F:oxidoreductase activity"/>
    <property type="evidence" value="ECO:0007669"/>
    <property type="project" value="TreeGrafter"/>
</dbReference>
<dbReference type="PANTHER" id="PTHR43544:SF12">
    <property type="entry name" value="NAD(P)-BINDING ROSSMANN-FOLD SUPERFAMILY PROTEIN"/>
    <property type="match status" value="1"/>
</dbReference>
<dbReference type="Pfam" id="PF00106">
    <property type="entry name" value="adh_short"/>
    <property type="match status" value="1"/>
</dbReference>
<protein>
    <submittedName>
        <fullName evidence="1">Putative cell-cell signaling protein, C-factor (CsgA)</fullName>
    </submittedName>
</protein>
<sequence>MNTRKNILIAGADGALGKALRIHFEKENYYVWSLSRSAKSANEQQFCVDLLNEESYESFKIQLDEQKLNFHGVIQCAGILHNGENMPEKQLSEISAKWLQHSMNVNVLSHIKLAQALENHIEGKESFFWASLSAMVGSIGDNSLGGWYSYRMSKAALNMFIHNLSIEWKRKNRQACIVSIHPGTTDSAMSKPFKVRPDKLYSPELSAQRIYSVLTKITPEQNGQFLNWDGTSIVW</sequence>
<accession>A6DIM4</accession>
<dbReference type="OrthoDB" id="9785826at2"/>
<gene>
    <name evidence="1" type="ORF">LNTAR_10356</name>
</gene>
<evidence type="ECO:0000313" key="1">
    <source>
        <dbReference type="EMBL" id="EDM28310.1"/>
    </source>
</evidence>
<comment type="caution">
    <text evidence="1">The sequence shown here is derived from an EMBL/GenBank/DDBJ whole genome shotgun (WGS) entry which is preliminary data.</text>
</comment>
<dbReference type="SUPFAM" id="SSF51735">
    <property type="entry name" value="NAD(P)-binding Rossmann-fold domains"/>
    <property type="match status" value="1"/>
</dbReference>
<name>A6DIM4_9BACT</name>
<dbReference type="EMBL" id="ABCK01000005">
    <property type="protein sequence ID" value="EDM28310.1"/>
    <property type="molecule type" value="Genomic_DNA"/>
</dbReference>
<dbReference type="GO" id="GO:0005737">
    <property type="term" value="C:cytoplasm"/>
    <property type="evidence" value="ECO:0007669"/>
    <property type="project" value="TreeGrafter"/>
</dbReference>
<dbReference type="RefSeq" id="WP_007277753.1">
    <property type="nucleotide sequence ID" value="NZ_ABCK01000005.1"/>
</dbReference>
<dbReference type="InterPro" id="IPR002347">
    <property type="entry name" value="SDR_fam"/>
</dbReference>
<dbReference type="InterPro" id="IPR051468">
    <property type="entry name" value="Fungal_SecMetab_SDRs"/>
</dbReference>
<dbReference type="Proteomes" id="UP000004947">
    <property type="component" value="Unassembled WGS sequence"/>
</dbReference>
<dbReference type="AlphaFoldDB" id="A6DIM4"/>
<reference evidence="1 2" key="1">
    <citation type="journal article" date="2010" name="J. Bacteriol.">
        <title>Genome sequence of Lentisphaera araneosa HTCC2155T, the type species of the order Lentisphaerales in the phylum Lentisphaerae.</title>
        <authorList>
            <person name="Thrash J.C."/>
            <person name="Cho J.C."/>
            <person name="Vergin K.L."/>
            <person name="Morris R.M."/>
            <person name="Giovannoni S.J."/>
        </authorList>
    </citation>
    <scope>NUCLEOTIDE SEQUENCE [LARGE SCALE GENOMIC DNA]</scope>
    <source>
        <strain evidence="1 2">HTCC2155</strain>
    </source>
</reference>
<keyword evidence="2" id="KW-1185">Reference proteome</keyword>
<dbReference type="InterPro" id="IPR036291">
    <property type="entry name" value="NAD(P)-bd_dom_sf"/>
</dbReference>
<dbReference type="Gene3D" id="3.40.50.720">
    <property type="entry name" value="NAD(P)-binding Rossmann-like Domain"/>
    <property type="match status" value="1"/>
</dbReference>
<dbReference type="eggNOG" id="COG1028">
    <property type="taxonomic scope" value="Bacteria"/>
</dbReference>
<dbReference type="PANTHER" id="PTHR43544">
    <property type="entry name" value="SHORT-CHAIN DEHYDROGENASE/REDUCTASE"/>
    <property type="match status" value="1"/>
</dbReference>
<organism evidence="1 2">
    <name type="scientific">Lentisphaera araneosa HTCC2155</name>
    <dbReference type="NCBI Taxonomy" id="313628"/>
    <lineage>
        <taxon>Bacteria</taxon>
        <taxon>Pseudomonadati</taxon>
        <taxon>Lentisphaerota</taxon>
        <taxon>Lentisphaeria</taxon>
        <taxon>Lentisphaerales</taxon>
        <taxon>Lentisphaeraceae</taxon>
        <taxon>Lentisphaera</taxon>
    </lineage>
</organism>
<evidence type="ECO:0000313" key="2">
    <source>
        <dbReference type="Proteomes" id="UP000004947"/>
    </source>
</evidence>
<dbReference type="STRING" id="313628.LNTAR_10356"/>
<proteinExistence type="predicted"/>